<dbReference type="InterPro" id="IPR050471">
    <property type="entry name" value="AB_hydrolase"/>
</dbReference>
<dbReference type="PANTHER" id="PTHR43433">
    <property type="entry name" value="HYDROLASE, ALPHA/BETA FOLD FAMILY PROTEIN"/>
    <property type="match status" value="1"/>
</dbReference>
<dbReference type="Pfam" id="PF00561">
    <property type="entry name" value="Abhydrolase_1"/>
    <property type="match status" value="1"/>
</dbReference>
<dbReference type="RefSeq" id="WP_120257214.1">
    <property type="nucleotide sequence ID" value="NZ_RAPY01000001.1"/>
</dbReference>
<evidence type="ECO:0000313" key="2">
    <source>
        <dbReference type="EMBL" id="RKE55432.1"/>
    </source>
</evidence>
<dbReference type="InterPro" id="IPR029058">
    <property type="entry name" value="AB_hydrolase_fold"/>
</dbReference>
<dbReference type="PRINTS" id="PR00111">
    <property type="entry name" value="ABHYDROLASE"/>
</dbReference>
<accession>A0A420BFE9</accession>
<name>A0A420BFE9_SPHD1</name>
<dbReference type="EMBL" id="RAPY01000001">
    <property type="protein sequence ID" value="RKE55432.1"/>
    <property type="molecule type" value="Genomic_DNA"/>
</dbReference>
<dbReference type="OrthoDB" id="2247630at2"/>
<dbReference type="NCBIfam" id="NF041759">
    <property type="entry name" value="mac_hydro_EstT"/>
    <property type="match status" value="1"/>
</dbReference>
<proteinExistence type="predicted"/>
<comment type="caution">
    <text evidence="2">The sequence shown here is derived from an EMBL/GenBank/DDBJ whole genome shotgun (WGS) entry which is preliminary data.</text>
</comment>
<dbReference type="AlphaFoldDB" id="A0A420BFE9"/>
<sequence length="282" mass="31895">MKSHAEKIIVKNGISIYTEHFGKPGNPAILLIAGATVSLLYWDKEFCKKLSQQGFFVIRYDNRDIGKSTTGKPGSISYSMEDLADDAIHILDGYHIRQANIMGISLGGLIGQIVAIKYPERVGSLVLMSTGPWGTPDPKVPEMDKQIIDFQAKAMHVNWDDENATVKYMLESAHLMAGQKAVNYAKEEERVRADFHRSINYRSMFNHALLQGGEAYYDRLNEIKSPTLIIHGSEDKIWHFGHTDKLLSEIKNSELLKLNGTGHELNDNDWDMIINRLNEFMN</sequence>
<evidence type="ECO:0000313" key="3">
    <source>
        <dbReference type="Proteomes" id="UP000286246"/>
    </source>
</evidence>
<dbReference type="SUPFAM" id="SSF53474">
    <property type="entry name" value="alpha/beta-Hydrolases"/>
    <property type="match status" value="1"/>
</dbReference>
<dbReference type="GO" id="GO:0004806">
    <property type="term" value="F:triacylglycerol lipase activity"/>
    <property type="evidence" value="ECO:0007669"/>
    <property type="project" value="TreeGrafter"/>
</dbReference>
<dbReference type="Proteomes" id="UP000286246">
    <property type="component" value="Unassembled WGS sequence"/>
</dbReference>
<protein>
    <submittedName>
        <fullName evidence="2">Pimeloyl-ACP methyl ester carboxylesterase</fullName>
    </submittedName>
</protein>
<keyword evidence="3" id="KW-1185">Reference proteome</keyword>
<organism evidence="2 3">
    <name type="scientific">Sphingobacterium detergens</name>
    <dbReference type="NCBI Taxonomy" id="1145106"/>
    <lineage>
        <taxon>Bacteria</taxon>
        <taxon>Pseudomonadati</taxon>
        <taxon>Bacteroidota</taxon>
        <taxon>Sphingobacteriia</taxon>
        <taxon>Sphingobacteriales</taxon>
        <taxon>Sphingobacteriaceae</taxon>
        <taxon>Sphingobacterium</taxon>
    </lineage>
</organism>
<dbReference type="GO" id="GO:0046503">
    <property type="term" value="P:glycerolipid catabolic process"/>
    <property type="evidence" value="ECO:0007669"/>
    <property type="project" value="TreeGrafter"/>
</dbReference>
<dbReference type="InterPro" id="IPR000073">
    <property type="entry name" value="AB_hydrolase_1"/>
</dbReference>
<gene>
    <name evidence="2" type="ORF">DFQ12_0264</name>
</gene>
<dbReference type="Gene3D" id="3.40.50.1820">
    <property type="entry name" value="alpha/beta hydrolase"/>
    <property type="match status" value="1"/>
</dbReference>
<dbReference type="PANTHER" id="PTHR43433:SF5">
    <property type="entry name" value="AB HYDROLASE-1 DOMAIN-CONTAINING PROTEIN"/>
    <property type="match status" value="1"/>
</dbReference>
<reference evidence="2 3" key="1">
    <citation type="submission" date="2018-09" db="EMBL/GenBank/DDBJ databases">
        <title>Genomic Encyclopedia of Type Strains, Phase III (KMG-III): the genomes of soil and plant-associated and newly described type strains.</title>
        <authorList>
            <person name="Whitman W."/>
        </authorList>
    </citation>
    <scope>NUCLEOTIDE SEQUENCE [LARGE SCALE GENOMIC DNA]</scope>
    <source>
        <strain evidence="2 3">CECT 7938</strain>
    </source>
</reference>
<evidence type="ECO:0000259" key="1">
    <source>
        <dbReference type="Pfam" id="PF00561"/>
    </source>
</evidence>
<feature type="domain" description="AB hydrolase-1" evidence="1">
    <location>
        <begin position="27"/>
        <end position="266"/>
    </location>
</feature>